<protein>
    <submittedName>
        <fullName evidence="3">Uncharacterized protein</fullName>
    </submittedName>
</protein>
<gene>
    <name evidence="3" type="ORF">MPEAHAMD_6135</name>
</gene>
<dbReference type="Proteomes" id="UP001055286">
    <property type="component" value="Unassembled WGS sequence"/>
</dbReference>
<evidence type="ECO:0000313" key="3">
    <source>
        <dbReference type="EMBL" id="GJD65939.1"/>
    </source>
</evidence>
<accession>A0AA37HHK0</accession>
<evidence type="ECO:0000256" key="2">
    <source>
        <dbReference type="SAM" id="Phobius"/>
    </source>
</evidence>
<organism evidence="3 4">
    <name type="scientific">Methylobacterium frigidaeris</name>
    <dbReference type="NCBI Taxonomy" id="2038277"/>
    <lineage>
        <taxon>Bacteria</taxon>
        <taxon>Pseudomonadati</taxon>
        <taxon>Pseudomonadota</taxon>
        <taxon>Alphaproteobacteria</taxon>
        <taxon>Hyphomicrobiales</taxon>
        <taxon>Methylobacteriaceae</taxon>
        <taxon>Methylobacterium</taxon>
    </lineage>
</organism>
<keyword evidence="2" id="KW-1133">Transmembrane helix</keyword>
<name>A0AA37HHK0_9HYPH</name>
<evidence type="ECO:0000256" key="1">
    <source>
        <dbReference type="SAM" id="MobiDB-lite"/>
    </source>
</evidence>
<sequence length="95" mass="9543">MSLFSLQIPTIVLSVVGMSAMVTAILSGPLTIAFLALETTRSLPLTIAVPAAAVVAEVAMVGPPHPSPTSRHEGAPVIHPPSVTSSSFDLVAGGS</sequence>
<dbReference type="InterPro" id="IPR014743">
    <property type="entry name" value="Cl-channel_core"/>
</dbReference>
<feature type="transmembrane region" description="Helical" evidence="2">
    <location>
        <begin position="12"/>
        <end position="37"/>
    </location>
</feature>
<comment type="caution">
    <text evidence="3">The sequence shown here is derived from an EMBL/GenBank/DDBJ whole genome shotgun (WGS) entry which is preliminary data.</text>
</comment>
<evidence type="ECO:0000313" key="4">
    <source>
        <dbReference type="Proteomes" id="UP001055286"/>
    </source>
</evidence>
<keyword evidence="4" id="KW-1185">Reference proteome</keyword>
<dbReference type="EMBL" id="BPQJ01000050">
    <property type="protein sequence ID" value="GJD65939.1"/>
    <property type="molecule type" value="Genomic_DNA"/>
</dbReference>
<feature type="region of interest" description="Disordered" evidence="1">
    <location>
        <begin position="63"/>
        <end position="95"/>
    </location>
</feature>
<dbReference type="RefSeq" id="WP_099901459.1">
    <property type="nucleotide sequence ID" value="NZ_BPQJ01000050.1"/>
</dbReference>
<keyword evidence="2" id="KW-0472">Membrane</keyword>
<reference evidence="3" key="2">
    <citation type="submission" date="2021-08" db="EMBL/GenBank/DDBJ databases">
        <authorList>
            <person name="Tani A."/>
            <person name="Ola A."/>
            <person name="Ogura Y."/>
            <person name="Katsura K."/>
            <person name="Hayashi T."/>
        </authorList>
    </citation>
    <scope>NUCLEOTIDE SEQUENCE</scope>
    <source>
        <strain evidence="3">JCM 32048</strain>
    </source>
</reference>
<dbReference type="AlphaFoldDB" id="A0AA37HHK0"/>
<reference evidence="3" key="1">
    <citation type="journal article" date="2016" name="Front. Microbiol.">
        <title>Genome Sequence of the Piezophilic, Mesophilic Sulfate-Reducing Bacterium Desulfovibrio indicus J2T.</title>
        <authorList>
            <person name="Cao J."/>
            <person name="Maignien L."/>
            <person name="Shao Z."/>
            <person name="Alain K."/>
            <person name="Jebbar M."/>
        </authorList>
    </citation>
    <scope>NUCLEOTIDE SEQUENCE</scope>
    <source>
        <strain evidence="3">JCM 32048</strain>
    </source>
</reference>
<keyword evidence="2" id="KW-0812">Transmembrane</keyword>
<proteinExistence type="predicted"/>
<dbReference type="SUPFAM" id="SSF81340">
    <property type="entry name" value="Clc chloride channel"/>
    <property type="match status" value="1"/>
</dbReference>